<dbReference type="Proteomes" id="UP001501353">
    <property type="component" value="Unassembled WGS sequence"/>
</dbReference>
<comment type="caution">
    <text evidence="2">The sequence shown here is derived from an EMBL/GenBank/DDBJ whole genome shotgun (WGS) entry which is preliminary data.</text>
</comment>
<protein>
    <submittedName>
        <fullName evidence="2">Uncharacterized protein</fullName>
    </submittedName>
</protein>
<organism evidence="2 3">
    <name type="scientific">Actimicrobium antarcticum</name>
    <dbReference type="NCBI Taxonomy" id="1051899"/>
    <lineage>
        <taxon>Bacteria</taxon>
        <taxon>Pseudomonadati</taxon>
        <taxon>Pseudomonadota</taxon>
        <taxon>Betaproteobacteria</taxon>
        <taxon>Burkholderiales</taxon>
        <taxon>Oxalobacteraceae</taxon>
        <taxon>Actimicrobium</taxon>
    </lineage>
</organism>
<keyword evidence="3" id="KW-1185">Reference proteome</keyword>
<proteinExistence type="predicted"/>
<name>A0ABP7TAP2_9BURK</name>
<feature type="compositionally biased region" description="Basic and acidic residues" evidence="1">
    <location>
        <begin position="81"/>
        <end position="97"/>
    </location>
</feature>
<feature type="region of interest" description="Disordered" evidence="1">
    <location>
        <begin position="66"/>
        <end position="97"/>
    </location>
</feature>
<evidence type="ECO:0000256" key="1">
    <source>
        <dbReference type="SAM" id="MobiDB-lite"/>
    </source>
</evidence>
<reference evidence="3" key="1">
    <citation type="journal article" date="2019" name="Int. J. Syst. Evol. Microbiol.">
        <title>The Global Catalogue of Microorganisms (GCM) 10K type strain sequencing project: providing services to taxonomists for standard genome sequencing and annotation.</title>
        <authorList>
            <consortium name="The Broad Institute Genomics Platform"/>
            <consortium name="The Broad Institute Genome Sequencing Center for Infectious Disease"/>
            <person name="Wu L."/>
            <person name="Ma J."/>
        </authorList>
    </citation>
    <scope>NUCLEOTIDE SEQUENCE [LARGE SCALE GENOMIC DNA]</scope>
    <source>
        <strain evidence="3">JCM 16673</strain>
    </source>
</reference>
<gene>
    <name evidence="2" type="ORF">GCM10022212_20840</name>
</gene>
<evidence type="ECO:0000313" key="3">
    <source>
        <dbReference type="Proteomes" id="UP001501353"/>
    </source>
</evidence>
<sequence>MRDNGSLRVAAWAASASRLFDTGIGDVRIERRAGILMAVFTDGRGFSRAAKTVTVVEWRRRVTGSIEHMPTNTKNGQIKAPENESARTGNEMRVRAA</sequence>
<evidence type="ECO:0000313" key="2">
    <source>
        <dbReference type="EMBL" id="GAA4023293.1"/>
    </source>
</evidence>
<accession>A0ABP7TAP2</accession>
<dbReference type="EMBL" id="BAAAZE010000008">
    <property type="protein sequence ID" value="GAA4023293.1"/>
    <property type="molecule type" value="Genomic_DNA"/>
</dbReference>